<geneLocation type="plasmid" evidence="3">
    <name>pat1d1609a</name>
</geneLocation>
<evidence type="ECO:0000313" key="2">
    <source>
        <dbReference type="EMBL" id="AVH45481.1"/>
    </source>
</evidence>
<dbReference type="KEGG" id="atf:Ach5_52450"/>
<dbReference type="AlphaFoldDB" id="A0A2L2LMB7"/>
<dbReference type="EMBL" id="CP026927">
    <property type="protein sequence ID" value="AVH45481.1"/>
    <property type="molecule type" value="Genomic_DNA"/>
</dbReference>
<sequence length="235" mass="26315">MPVFGRHDRIIRTVPPHRVRLQYFLHDQRQTGEAFAHVGVARCLPDLHTSRNHDHSSPSTQSRIRLSASVSMLLSTRTRRSRPSLIITSLCFRLADIDTVRAGNLRDNRVRLKAGSDGALFVFAWPAAAAFDSRDDLNPMPRRRTVPDATTRTNRHSSQPYHCGNEIYEAFEVNGSAVVLRCESLNFCLTKLARLGGNRARTSDPPPGNTVVWRGLSRLTDICLRTEMAATLKCG</sequence>
<feature type="region of interest" description="Disordered" evidence="1">
    <location>
        <begin position="136"/>
        <end position="158"/>
    </location>
</feature>
<feature type="compositionally biased region" description="Polar residues" evidence="1">
    <location>
        <begin position="148"/>
        <end position="158"/>
    </location>
</feature>
<evidence type="ECO:0000313" key="3">
    <source>
        <dbReference type="Proteomes" id="UP000237717"/>
    </source>
</evidence>
<accession>A0A2L2LMB7</accession>
<accession>A0AA86G343</accession>
<evidence type="ECO:0000256" key="1">
    <source>
        <dbReference type="SAM" id="MobiDB-lite"/>
    </source>
</evidence>
<organism evidence="2 3">
    <name type="scientific">Agrobacterium tumefaciens</name>
    <dbReference type="NCBI Taxonomy" id="358"/>
    <lineage>
        <taxon>Bacteria</taxon>
        <taxon>Pseudomonadati</taxon>
        <taxon>Pseudomonadota</taxon>
        <taxon>Alphaproteobacteria</taxon>
        <taxon>Hyphomicrobiales</taxon>
        <taxon>Rhizobiaceae</taxon>
        <taxon>Rhizobium/Agrobacterium group</taxon>
        <taxon>Agrobacterium</taxon>
        <taxon>Agrobacterium tumefaciens complex</taxon>
    </lineage>
</organism>
<dbReference type="InterPro" id="IPR014737">
    <property type="entry name" value="Transposase_Tn5-like_C"/>
</dbReference>
<gene>
    <name evidence="2" type="ORF">At1D1609_54490</name>
</gene>
<protein>
    <submittedName>
        <fullName evidence="2">Transposase</fullName>
    </submittedName>
</protein>
<name>A0A2L2LMB7_AGRTU</name>
<dbReference type="Proteomes" id="UP000237717">
    <property type="component" value="Plasmid pAt1D1609a"/>
</dbReference>
<reference evidence="2 3" key="1">
    <citation type="submission" date="2018-02" db="EMBL/GenBank/DDBJ databases">
        <title>Complete genome sequence of Agrobacterium tumefaciens 1D1609.</title>
        <authorList>
            <person name="Cho S.-T."/>
            <person name="Haryono M."/>
            <person name="Chang H.-H."/>
            <person name="Santos M.N."/>
            <person name="Lai E.-M."/>
            <person name="Kuo C.-H."/>
        </authorList>
    </citation>
    <scope>NUCLEOTIDE SEQUENCE [LARGE SCALE GENOMIC DNA]</scope>
    <source>
        <strain evidence="2 3">1D1609</strain>
        <plasmid evidence="3">Plasmid pat1d1609a</plasmid>
    </source>
</reference>
<keyword evidence="2" id="KW-0614">Plasmid</keyword>
<proteinExistence type="predicted"/>
<dbReference type="Gene3D" id="1.10.740.10">
    <property type="entry name" value="Transferase Inhibitor Protein From Tn5, Chain"/>
    <property type="match status" value="1"/>
</dbReference>